<keyword evidence="3" id="KW-1185">Reference proteome</keyword>
<gene>
    <name evidence="2" type="ORF">EGT50_13165</name>
</gene>
<sequence length="86" mass="8920">MGDEMWVDPQQLAGAASGFDLLAERVGNTLSTLESALDDAVGRRIGEFGMVAGVLSARVGESIKSELSVPPDPDKRSGSAGLLNMT</sequence>
<proteinExistence type="predicted"/>
<protein>
    <recommendedName>
        <fullName evidence="4">Excreted virulence factor EspC, type VII ESX diderm</fullName>
    </recommendedName>
</protein>
<dbReference type="AlphaFoldDB" id="A0A438AQH6"/>
<reference evidence="2 3" key="1">
    <citation type="submission" date="2018-11" db="EMBL/GenBank/DDBJ databases">
        <title>Rhodococcus spongicola sp. nov. and Rhodococcus xishaensis sp. nov. from marine sponges.</title>
        <authorList>
            <person name="Li L."/>
            <person name="Lin H.W."/>
        </authorList>
    </citation>
    <scope>NUCLEOTIDE SEQUENCE [LARGE SCALE GENOMIC DNA]</scope>
    <source>
        <strain evidence="2 3">LHW51113</strain>
    </source>
</reference>
<feature type="region of interest" description="Disordered" evidence="1">
    <location>
        <begin position="65"/>
        <end position="86"/>
    </location>
</feature>
<accession>A0A438AQH6</accession>
<evidence type="ECO:0008006" key="4">
    <source>
        <dbReference type="Google" id="ProtNLM"/>
    </source>
</evidence>
<dbReference type="Proteomes" id="UP000283479">
    <property type="component" value="Unassembled WGS sequence"/>
</dbReference>
<evidence type="ECO:0000313" key="2">
    <source>
        <dbReference type="EMBL" id="RVW01196.1"/>
    </source>
</evidence>
<evidence type="ECO:0000313" key="3">
    <source>
        <dbReference type="Proteomes" id="UP000283479"/>
    </source>
</evidence>
<comment type="caution">
    <text evidence="2">The sequence shown here is derived from an EMBL/GenBank/DDBJ whole genome shotgun (WGS) entry which is preliminary data.</text>
</comment>
<dbReference type="EMBL" id="RKLO01000005">
    <property type="protein sequence ID" value="RVW01196.1"/>
    <property type="molecule type" value="Genomic_DNA"/>
</dbReference>
<evidence type="ECO:0000256" key="1">
    <source>
        <dbReference type="SAM" id="MobiDB-lite"/>
    </source>
</evidence>
<dbReference type="OrthoDB" id="4247883at2"/>
<dbReference type="RefSeq" id="WP_127955082.1">
    <property type="nucleotide sequence ID" value="NZ_RKLO01000005.1"/>
</dbReference>
<name>A0A438AQH6_9NOCA</name>
<organism evidence="2 3">
    <name type="scientific">Rhodococcus xishaensis</name>
    <dbReference type="NCBI Taxonomy" id="2487364"/>
    <lineage>
        <taxon>Bacteria</taxon>
        <taxon>Bacillati</taxon>
        <taxon>Actinomycetota</taxon>
        <taxon>Actinomycetes</taxon>
        <taxon>Mycobacteriales</taxon>
        <taxon>Nocardiaceae</taxon>
        <taxon>Rhodococcus</taxon>
    </lineage>
</organism>